<dbReference type="Gene3D" id="3.20.20.80">
    <property type="entry name" value="Glycosidases"/>
    <property type="match status" value="1"/>
</dbReference>
<reference evidence="1 2" key="1">
    <citation type="submission" date="2018-06" db="EMBL/GenBank/DDBJ databases">
        <authorList>
            <consortium name="Pathogen Informatics"/>
            <person name="Doyle S."/>
        </authorList>
    </citation>
    <scope>NUCLEOTIDE SEQUENCE [LARGE SCALE GENOMIC DNA]</scope>
    <source>
        <strain evidence="1 2">NCTC11801</strain>
    </source>
</reference>
<dbReference type="GeneID" id="93673639"/>
<organism evidence="1 2">
    <name type="scientific">Providencia rettgeri</name>
    <dbReference type="NCBI Taxonomy" id="587"/>
    <lineage>
        <taxon>Bacteria</taxon>
        <taxon>Pseudomonadati</taxon>
        <taxon>Pseudomonadota</taxon>
        <taxon>Gammaproteobacteria</taxon>
        <taxon>Enterobacterales</taxon>
        <taxon>Morganellaceae</taxon>
        <taxon>Providencia</taxon>
    </lineage>
</organism>
<evidence type="ECO:0000313" key="2">
    <source>
        <dbReference type="Proteomes" id="UP000254208"/>
    </source>
</evidence>
<dbReference type="Proteomes" id="UP000254208">
    <property type="component" value="Unassembled WGS sequence"/>
</dbReference>
<proteinExistence type="predicted"/>
<dbReference type="InterPro" id="IPR017853">
    <property type="entry name" value="GH"/>
</dbReference>
<dbReference type="PANTHER" id="PTHR42976:SF1">
    <property type="entry name" value="GH18 DOMAIN-CONTAINING PROTEIN-RELATED"/>
    <property type="match status" value="1"/>
</dbReference>
<dbReference type="EMBL" id="UGTZ01000001">
    <property type="protein sequence ID" value="SUC31860.1"/>
    <property type="molecule type" value="Genomic_DNA"/>
</dbReference>
<dbReference type="AlphaFoldDB" id="A0A379FSX4"/>
<gene>
    <name evidence="1" type="primary">chiA</name>
    <name evidence="1" type="ORF">NCTC11801_02827</name>
</gene>
<dbReference type="CDD" id="cd06543">
    <property type="entry name" value="GH18_PF-ChiA-like"/>
    <property type="match status" value="1"/>
</dbReference>
<dbReference type="SUPFAM" id="SSF51445">
    <property type="entry name" value="(Trans)glycosidases"/>
    <property type="match status" value="1"/>
</dbReference>
<dbReference type="PANTHER" id="PTHR42976">
    <property type="entry name" value="BIFUNCTIONAL CHITINASE/LYSOZYME-RELATED"/>
    <property type="match status" value="1"/>
</dbReference>
<accession>A0A379FSX4</accession>
<dbReference type="RefSeq" id="WP_115167435.1">
    <property type="nucleotide sequence ID" value="NZ_CP077317.1"/>
</dbReference>
<evidence type="ECO:0000313" key="1">
    <source>
        <dbReference type="EMBL" id="SUC31860.1"/>
    </source>
</evidence>
<protein>
    <submittedName>
        <fullName evidence="1">Probable bifunctional chitinase/lysozyme</fullName>
    </submittedName>
</protein>
<sequence>MHKTYFGPYMDVSVDATWNDWQNYPNGRPNAKYSQAAIKYGVDILSLGFLTATLDKKAAWSAQPSMPISWAKPLCDELIAGGVKVAVSFGGAANQDVSLVQTQEQLINTYQEAIDTLNASHIDLDFENGLYDADNAFSALKVIVDNNPQITLSLTLPTMPTGLTSTGLALVKKSVDAGLMMKVNGMAMDYYDPNITSLGDAAVKAANSIKNQLKPLYPEIDDNELYNYVQITPMIGLNDDLTMFNFNDVNILAEFAKNNGLNLVSMWSLTRDRPGNKPFPEAISSGNPEQTYEFEYTDLFTQQLNS</sequence>
<dbReference type="InterPro" id="IPR052750">
    <property type="entry name" value="GH18_Chitinase"/>
</dbReference>
<name>A0A379FSX4_PRORE</name>